<dbReference type="AlphaFoldDB" id="A0A540MD26"/>
<comment type="caution">
    <text evidence="2">The sequence shown here is derived from an EMBL/GenBank/DDBJ whole genome shotgun (WGS) entry which is preliminary data.</text>
</comment>
<protein>
    <submittedName>
        <fullName evidence="2">Uncharacterized protein</fullName>
    </submittedName>
</protein>
<evidence type="ECO:0000313" key="3">
    <source>
        <dbReference type="Proteomes" id="UP000315295"/>
    </source>
</evidence>
<reference evidence="2 3" key="1">
    <citation type="journal article" date="2019" name="G3 (Bethesda)">
        <title>Sequencing of a Wild Apple (Malus baccata) Genome Unravels the Differences Between Cultivated and Wild Apple Species Regarding Disease Resistance and Cold Tolerance.</title>
        <authorList>
            <person name="Chen X."/>
        </authorList>
    </citation>
    <scope>NUCLEOTIDE SEQUENCE [LARGE SCALE GENOMIC DNA]</scope>
    <source>
        <strain evidence="3">cv. Shandingzi</strain>
        <tissue evidence="2">Leaves</tissue>
    </source>
</reference>
<dbReference type="EMBL" id="VIEB01000288">
    <property type="protein sequence ID" value="TQD96653.1"/>
    <property type="molecule type" value="Genomic_DNA"/>
</dbReference>
<keyword evidence="3" id="KW-1185">Reference proteome</keyword>
<proteinExistence type="predicted"/>
<feature type="region of interest" description="Disordered" evidence="1">
    <location>
        <begin position="1"/>
        <end position="25"/>
    </location>
</feature>
<gene>
    <name evidence="2" type="ORF">C1H46_017728</name>
</gene>
<organism evidence="2 3">
    <name type="scientific">Malus baccata</name>
    <name type="common">Siberian crab apple</name>
    <name type="synonym">Pyrus baccata</name>
    <dbReference type="NCBI Taxonomy" id="106549"/>
    <lineage>
        <taxon>Eukaryota</taxon>
        <taxon>Viridiplantae</taxon>
        <taxon>Streptophyta</taxon>
        <taxon>Embryophyta</taxon>
        <taxon>Tracheophyta</taxon>
        <taxon>Spermatophyta</taxon>
        <taxon>Magnoliopsida</taxon>
        <taxon>eudicotyledons</taxon>
        <taxon>Gunneridae</taxon>
        <taxon>Pentapetalae</taxon>
        <taxon>rosids</taxon>
        <taxon>fabids</taxon>
        <taxon>Rosales</taxon>
        <taxon>Rosaceae</taxon>
        <taxon>Amygdaloideae</taxon>
        <taxon>Maleae</taxon>
        <taxon>Malus</taxon>
    </lineage>
</organism>
<evidence type="ECO:0000313" key="2">
    <source>
        <dbReference type="EMBL" id="TQD96653.1"/>
    </source>
</evidence>
<evidence type="ECO:0000256" key="1">
    <source>
        <dbReference type="SAM" id="MobiDB-lite"/>
    </source>
</evidence>
<sequence>MPIADKSSGVTSVVDGGVGCEHEDNGKNVVEDDEVFMEVDGKTSVLVQFVSNKKMVKEELGRVVALRTWTNEVSSLELQRLGQA</sequence>
<name>A0A540MD26_MALBA</name>
<dbReference type="Proteomes" id="UP000315295">
    <property type="component" value="Unassembled WGS sequence"/>
</dbReference>
<accession>A0A540MD26</accession>